<evidence type="ECO:0000259" key="2">
    <source>
        <dbReference type="Pfam" id="PF22936"/>
    </source>
</evidence>
<feature type="compositionally biased region" description="Polar residues" evidence="1">
    <location>
        <begin position="191"/>
        <end position="213"/>
    </location>
</feature>
<gene>
    <name evidence="3" type="primary">LOC107805756</name>
</gene>
<dbReference type="AlphaFoldDB" id="A0A1S4B8R0"/>
<organism evidence="3">
    <name type="scientific">Nicotiana tabacum</name>
    <name type="common">Common tobacco</name>
    <dbReference type="NCBI Taxonomy" id="4097"/>
    <lineage>
        <taxon>Eukaryota</taxon>
        <taxon>Viridiplantae</taxon>
        <taxon>Streptophyta</taxon>
        <taxon>Embryophyta</taxon>
        <taxon>Tracheophyta</taxon>
        <taxon>Spermatophyta</taxon>
        <taxon>Magnoliopsida</taxon>
        <taxon>eudicotyledons</taxon>
        <taxon>Gunneridae</taxon>
        <taxon>Pentapetalae</taxon>
        <taxon>asterids</taxon>
        <taxon>lamiids</taxon>
        <taxon>Solanales</taxon>
        <taxon>Solanaceae</taxon>
        <taxon>Nicotianoideae</taxon>
        <taxon>Nicotianeae</taxon>
        <taxon>Nicotiana</taxon>
    </lineage>
</organism>
<dbReference type="KEGG" id="nta:107805756"/>
<proteinExistence type="predicted"/>
<evidence type="ECO:0000313" key="3">
    <source>
        <dbReference type="RefSeq" id="XP_016485315.1"/>
    </source>
</evidence>
<dbReference type="PaxDb" id="4097-A0A1S4B8R0"/>
<protein>
    <recommendedName>
        <fullName evidence="2">Retrovirus-related Pol polyprotein from transposon TNT 1-94-like beta-barrel domain-containing protein</fullName>
    </recommendedName>
</protein>
<evidence type="ECO:0000256" key="1">
    <source>
        <dbReference type="SAM" id="MobiDB-lite"/>
    </source>
</evidence>
<reference evidence="3" key="1">
    <citation type="submission" date="2025-08" db="UniProtKB">
        <authorList>
            <consortium name="RefSeq"/>
        </authorList>
    </citation>
    <scope>IDENTIFICATION</scope>
</reference>
<accession>A0A1S4B8R0</accession>
<dbReference type="InterPro" id="IPR054722">
    <property type="entry name" value="PolX-like_BBD"/>
</dbReference>
<dbReference type="OrthoDB" id="1304528at2759"/>
<dbReference type="Pfam" id="PF22936">
    <property type="entry name" value="Pol_BBD"/>
    <property type="match status" value="1"/>
</dbReference>
<name>A0A1S4B8R0_TOBAC</name>
<sequence length="285" mass="32707">MDNQTYFSIHSKRAWSDEEESNHEGIANMCFMAIKEDIDEDSSELGLIADEGTSEEHRKKNRKGKWYLDSTCSRHMTSDKQMFKTVTKLDGAKITFGDKSKGNIIGVGRVPLSSTCNVDEIYLVDELGYDYEVRFKKHGWFIKEESESIHVIFVDTNPRLRNEKLLEDKEIFIVPKSTNTGENTHDEVTDQQDQSTNSPIDNQEPPTIDQSNSVEKEPVSVVPNEWKSKPGYPYTYIIENPHEEMKTRRSLKQTSNIALISQFEPKKVDEALGDKSWITAMKEKS</sequence>
<dbReference type="RefSeq" id="XP_016485315.1">
    <property type="nucleotide sequence ID" value="XM_016629829.1"/>
</dbReference>
<feature type="domain" description="Retrovirus-related Pol polyprotein from transposon TNT 1-94-like beta-barrel" evidence="2">
    <location>
        <begin position="66"/>
        <end position="117"/>
    </location>
</feature>
<feature type="region of interest" description="Disordered" evidence="1">
    <location>
        <begin position="176"/>
        <end position="221"/>
    </location>
</feature>